<organism evidence="1">
    <name type="scientific">marine sediment metagenome</name>
    <dbReference type="NCBI Taxonomy" id="412755"/>
    <lineage>
        <taxon>unclassified sequences</taxon>
        <taxon>metagenomes</taxon>
        <taxon>ecological metagenomes</taxon>
    </lineage>
</organism>
<proteinExistence type="predicted"/>
<dbReference type="EMBL" id="LAZR01048560">
    <property type="protein sequence ID" value="KKK91643.1"/>
    <property type="molecule type" value="Genomic_DNA"/>
</dbReference>
<sequence>MAEGDVRSMSSVLVGKNGRARIGLDLAEEERSRGVADIPEERP</sequence>
<protein>
    <submittedName>
        <fullName evidence="1">Uncharacterized protein</fullName>
    </submittedName>
</protein>
<feature type="non-terminal residue" evidence="1">
    <location>
        <position position="43"/>
    </location>
</feature>
<dbReference type="AlphaFoldDB" id="A0A0F8ZD02"/>
<reference evidence="1" key="1">
    <citation type="journal article" date="2015" name="Nature">
        <title>Complex archaea that bridge the gap between prokaryotes and eukaryotes.</title>
        <authorList>
            <person name="Spang A."/>
            <person name="Saw J.H."/>
            <person name="Jorgensen S.L."/>
            <person name="Zaremba-Niedzwiedzka K."/>
            <person name="Martijn J."/>
            <person name="Lind A.E."/>
            <person name="van Eijk R."/>
            <person name="Schleper C."/>
            <person name="Guy L."/>
            <person name="Ettema T.J."/>
        </authorList>
    </citation>
    <scope>NUCLEOTIDE SEQUENCE</scope>
</reference>
<accession>A0A0F8ZD02</accession>
<comment type="caution">
    <text evidence="1">The sequence shown here is derived from an EMBL/GenBank/DDBJ whole genome shotgun (WGS) entry which is preliminary data.</text>
</comment>
<evidence type="ECO:0000313" key="1">
    <source>
        <dbReference type="EMBL" id="KKK91643.1"/>
    </source>
</evidence>
<gene>
    <name evidence="1" type="ORF">LCGC14_2710870</name>
</gene>
<name>A0A0F8ZD02_9ZZZZ</name>